<name>A0A2S1ERB1_LIMRT</name>
<evidence type="ECO:0000313" key="2">
    <source>
        <dbReference type="Proteomes" id="UP000244369"/>
    </source>
</evidence>
<dbReference type="AlphaFoldDB" id="A0A2S1ERB1"/>
<gene>
    <name evidence="1" type="ORF">LWHH1689_1145</name>
</gene>
<proteinExistence type="predicted"/>
<dbReference type="Gene3D" id="3.30.40.10">
    <property type="entry name" value="Zinc/RING finger domain, C3HC4 (zinc finger)"/>
    <property type="match status" value="1"/>
</dbReference>
<dbReference type="EMBL" id="CP027805">
    <property type="protein sequence ID" value="AWD62453.1"/>
    <property type="molecule type" value="Genomic_DNA"/>
</dbReference>
<evidence type="ECO:0000313" key="1">
    <source>
        <dbReference type="EMBL" id="AWD62453.1"/>
    </source>
</evidence>
<accession>A0A2S1ERB1</accession>
<reference evidence="1 2" key="1">
    <citation type="submission" date="2018-03" db="EMBL/GenBank/DDBJ databases">
        <title>Complete Genome Sequence of the Chinese traditional Highland Barley wine Isolate Lactobacillus reuteri WHH1689.</title>
        <authorList>
            <person name="Chen S."/>
            <person name="Chen L."/>
            <person name="Chen L."/>
            <person name="Li Y."/>
        </authorList>
    </citation>
    <scope>NUCLEOTIDE SEQUENCE [LARGE SCALE GENOMIC DNA]</scope>
    <source>
        <strain evidence="1 2">WHH1689</strain>
    </source>
</reference>
<organism evidence="1 2">
    <name type="scientific">Limosilactobacillus reuteri</name>
    <name type="common">Lactobacillus reuteri</name>
    <dbReference type="NCBI Taxonomy" id="1598"/>
    <lineage>
        <taxon>Bacteria</taxon>
        <taxon>Bacillati</taxon>
        <taxon>Bacillota</taxon>
        <taxon>Bacilli</taxon>
        <taxon>Lactobacillales</taxon>
        <taxon>Lactobacillaceae</taxon>
        <taxon>Limosilactobacillus</taxon>
    </lineage>
</organism>
<dbReference type="Proteomes" id="UP000244369">
    <property type="component" value="Chromosome"/>
</dbReference>
<protein>
    <submittedName>
        <fullName evidence="1">Uncharacterized protein</fullName>
    </submittedName>
</protein>
<dbReference type="InterPro" id="IPR013083">
    <property type="entry name" value="Znf_RING/FYVE/PHD"/>
</dbReference>
<sequence>MEEKILGFITSLFGKRQYVCPFCHEHYTFSAMHARKLADKDGQIHCYYCRKVLQQLH</sequence>